<evidence type="ECO:0000313" key="9">
    <source>
        <dbReference type="Proteomes" id="UP000190811"/>
    </source>
</evidence>
<dbReference type="GO" id="GO:0016020">
    <property type="term" value="C:membrane"/>
    <property type="evidence" value="ECO:0007669"/>
    <property type="project" value="UniProtKB-SubCell"/>
</dbReference>
<evidence type="ECO:0000256" key="3">
    <source>
        <dbReference type="ARBA" id="ARBA00022692"/>
    </source>
</evidence>
<dbReference type="InterPro" id="IPR036259">
    <property type="entry name" value="MFS_trans_sf"/>
</dbReference>
<dbReference type="PANTHER" id="PTHR42718">
    <property type="entry name" value="MAJOR FACILITATOR SUPERFAMILY MULTIDRUG TRANSPORTER MFSC"/>
    <property type="match status" value="1"/>
</dbReference>
<dbReference type="AlphaFoldDB" id="A0A1S6XRJ9"/>
<dbReference type="InterPro" id="IPR011701">
    <property type="entry name" value="MFS"/>
</dbReference>
<evidence type="ECO:0000256" key="4">
    <source>
        <dbReference type="ARBA" id="ARBA00022989"/>
    </source>
</evidence>
<dbReference type="EMBL" id="CP019789">
    <property type="protein sequence ID" value="AQX31101.1"/>
    <property type="molecule type" value="Genomic_DNA"/>
</dbReference>
<sequence length="151" mass="16824">MKEPTSTPISSQERIEMRKIIAFIAMTFGMFMAILDIQIVSSSLAEIQAGLSASPDEISWIQTSYLIAEVIMLPLSGFLGRLLSTRILFSLSTVGFTISSILCATATSIEQMIFYRVLQGFIGGVSFPVFLLLLIQSFLPLNFQLFRLLWD</sequence>
<feature type="domain" description="Major facilitator superfamily (MFS) profile" evidence="7">
    <location>
        <begin position="22"/>
        <end position="151"/>
    </location>
</feature>
<evidence type="ECO:0000259" key="7">
    <source>
        <dbReference type="PROSITE" id="PS50850"/>
    </source>
</evidence>
<name>A0A1S6XRJ9_BARSR</name>
<proteinExistence type="predicted"/>
<comment type="subcellular location">
    <subcellularLocation>
        <location evidence="1">Membrane</location>
        <topology evidence="1">Multi-pass membrane protein</topology>
    </subcellularLocation>
</comment>
<dbReference type="InterPro" id="IPR020846">
    <property type="entry name" value="MFS_dom"/>
</dbReference>
<accession>A0A1S6XRJ9</accession>
<keyword evidence="2" id="KW-0813">Transport</keyword>
<evidence type="ECO:0000256" key="6">
    <source>
        <dbReference type="SAM" id="Phobius"/>
    </source>
</evidence>
<protein>
    <submittedName>
        <fullName evidence="8">MFS transporter, DHA2 family, multidrug resistance protein</fullName>
    </submittedName>
</protein>
<dbReference type="PROSITE" id="PS50850">
    <property type="entry name" value="MFS"/>
    <property type="match status" value="1"/>
</dbReference>
<dbReference type="SUPFAM" id="SSF103473">
    <property type="entry name" value="MFS general substrate transporter"/>
    <property type="match status" value="1"/>
</dbReference>
<evidence type="ECO:0000256" key="2">
    <source>
        <dbReference type="ARBA" id="ARBA00022448"/>
    </source>
</evidence>
<keyword evidence="3 6" id="KW-0812">Transmembrane</keyword>
<dbReference type="PANTHER" id="PTHR42718:SF9">
    <property type="entry name" value="MAJOR FACILITATOR SUPERFAMILY MULTIDRUG TRANSPORTER MFSC"/>
    <property type="match status" value="1"/>
</dbReference>
<keyword evidence="4 6" id="KW-1133">Transmembrane helix</keyword>
<keyword evidence="5 6" id="KW-0472">Membrane</keyword>
<gene>
    <name evidence="8" type="ORF">BscR1v2_011840</name>
</gene>
<dbReference type="STRING" id="687861.BscR1v2_011840"/>
<evidence type="ECO:0000313" key="8">
    <source>
        <dbReference type="EMBL" id="AQX31101.1"/>
    </source>
</evidence>
<feature type="transmembrane region" description="Helical" evidence="6">
    <location>
        <begin position="20"/>
        <end position="40"/>
    </location>
</feature>
<dbReference type="Gene3D" id="1.20.1250.20">
    <property type="entry name" value="MFS general substrate transporter like domains"/>
    <property type="match status" value="1"/>
</dbReference>
<feature type="transmembrane region" description="Helical" evidence="6">
    <location>
        <begin position="113"/>
        <end position="135"/>
    </location>
</feature>
<dbReference type="Pfam" id="PF07690">
    <property type="entry name" value="MFS_1"/>
    <property type="match status" value="1"/>
</dbReference>
<evidence type="ECO:0000256" key="1">
    <source>
        <dbReference type="ARBA" id="ARBA00004141"/>
    </source>
</evidence>
<reference evidence="9" key="1">
    <citation type="journal article" date="2017" name="Genome Biol. Evol.">
        <title>Evolutionary Dynamics of Pathoadaptation Revealed by Three Independent Acquisitions of the VirB/D4 Type IV Secretion System in Bartonella.</title>
        <authorList>
            <person name="Harms A."/>
            <person name="Segers F.H."/>
            <person name="Quebatte M."/>
            <person name="Mistl C."/>
            <person name="Manfredi P."/>
            <person name="Korner J."/>
            <person name="Chomel B.B."/>
            <person name="Kosoy M."/>
            <person name="Maruyama S."/>
            <person name="Engel P."/>
            <person name="Dehio C."/>
        </authorList>
    </citation>
    <scope>NUCLEOTIDE SEQUENCE [LARGE SCALE GENOMIC DNA]</scope>
    <source>
        <strain evidence="9">R1</strain>
    </source>
</reference>
<evidence type="ECO:0000256" key="5">
    <source>
        <dbReference type="ARBA" id="ARBA00023136"/>
    </source>
</evidence>
<feature type="transmembrane region" description="Helical" evidence="6">
    <location>
        <begin position="60"/>
        <end position="80"/>
    </location>
</feature>
<dbReference type="Proteomes" id="UP000190811">
    <property type="component" value="Chromosome"/>
</dbReference>
<dbReference type="GO" id="GO:0022857">
    <property type="term" value="F:transmembrane transporter activity"/>
    <property type="evidence" value="ECO:0007669"/>
    <property type="project" value="InterPro"/>
</dbReference>
<feature type="transmembrane region" description="Helical" evidence="6">
    <location>
        <begin position="87"/>
        <end position="107"/>
    </location>
</feature>
<organism evidence="8 9">
    <name type="scientific">Bartonella schoenbuchensis (strain DSM 13525 / NCTC 13165 / R1)</name>
    <dbReference type="NCBI Taxonomy" id="687861"/>
    <lineage>
        <taxon>Bacteria</taxon>
        <taxon>Pseudomonadati</taxon>
        <taxon>Pseudomonadota</taxon>
        <taxon>Alphaproteobacteria</taxon>
        <taxon>Hyphomicrobiales</taxon>
        <taxon>Bartonellaceae</taxon>
        <taxon>Bartonella</taxon>
    </lineage>
</organism>